<dbReference type="InterPro" id="IPR000157">
    <property type="entry name" value="TIR_dom"/>
</dbReference>
<dbReference type="AlphaFoldDB" id="A0A8X7V5E2"/>
<dbReference type="PANTHER" id="PTHR32009">
    <property type="entry name" value="TMV RESISTANCE PROTEIN N-LIKE"/>
    <property type="match status" value="1"/>
</dbReference>
<proteinExistence type="predicted"/>
<dbReference type="PANTHER" id="PTHR32009:SF115">
    <property type="entry name" value="RPP1-LIKE DISEASE RESISTANCE PROTEIN-RELATED"/>
    <property type="match status" value="1"/>
</dbReference>
<keyword evidence="1" id="KW-0520">NAD</keyword>
<organism evidence="3 4">
    <name type="scientific">Brassica carinata</name>
    <name type="common">Ethiopian mustard</name>
    <name type="synonym">Abyssinian cabbage</name>
    <dbReference type="NCBI Taxonomy" id="52824"/>
    <lineage>
        <taxon>Eukaryota</taxon>
        <taxon>Viridiplantae</taxon>
        <taxon>Streptophyta</taxon>
        <taxon>Embryophyta</taxon>
        <taxon>Tracheophyta</taxon>
        <taxon>Spermatophyta</taxon>
        <taxon>Magnoliopsida</taxon>
        <taxon>eudicotyledons</taxon>
        <taxon>Gunneridae</taxon>
        <taxon>Pentapetalae</taxon>
        <taxon>rosids</taxon>
        <taxon>malvids</taxon>
        <taxon>Brassicales</taxon>
        <taxon>Brassicaceae</taxon>
        <taxon>Brassiceae</taxon>
        <taxon>Brassica</taxon>
    </lineage>
</organism>
<dbReference type="SMART" id="SM00255">
    <property type="entry name" value="TIR"/>
    <property type="match status" value="1"/>
</dbReference>
<accession>A0A8X7V5E2</accession>
<feature type="domain" description="TIR" evidence="2">
    <location>
        <begin position="1"/>
        <end position="123"/>
    </location>
</feature>
<dbReference type="GO" id="GO:0007165">
    <property type="term" value="P:signal transduction"/>
    <property type="evidence" value="ECO:0007669"/>
    <property type="project" value="InterPro"/>
</dbReference>
<protein>
    <recommendedName>
        <fullName evidence="2">TIR domain-containing protein</fullName>
    </recommendedName>
</protein>
<keyword evidence="4" id="KW-1185">Reference proteome</keyword>
<evidence type="ECO:0000256" key="1">
    <source>
        <dbReference type="ARBA" id="ARBA00023027"/>
    </source>
</evidence>
<evidence type="ECO:0000313" key="4">
    <source>
        <dbReference type="Proteomes" id="UP000886595"/>
    </source>
</evidence>
<dbReference type="InterPro" id="IPR035897">
    <property type="entry name" value="Toll_tir_struct_dom_sf"/>
</dbReference>
<dbReference type="OrthoDB" id="1112200at2759"/>
<dbReference type="EMBL" id="JAAMPC010000007">
    <property type="protein sequence ID" value="KAG2302909.1"/>
    <property type="molecule type" value="Genomic_DNA"/>
</dbReference>
<evidence type="ECO:0000259" key="2">
    <source>
        <dbReference type="PROSITE" id="PS50104"/>
    </source>
</evidence>
<dbReference type="Pfam" id="PF01582">
    <property type="entry name" value="TIR"/>
    <property type="match status" value="1"/>
</dbReference>
<name>A0A8X7V5E2_BRACI</name>
<dbReference type="Proteomes" id="UP000886595">
    <property type="component" value="Unassembled WGS sequence"/>
</dbReference>
<reference evidence="3 4" key="1">
    <citation type="submission" date="2020-02" db="EMBL/GenBank/DDBJ databases">
        <authorList>
            <person name="Ma Q."/>
            <person name="Huang Y."/>
            <person name="Song X."/>
            <person name="Pei D."/>
        </authorList>
    </citation>
    <scope>NUCLEOTIDE SEQUENCE [LARGE SCALE GENOMIC DNA]</scope>
    <source>
        <strain evidence="3">Sxm20200214</strain>
        <tissue evidence="3">Leaf</tissue>
    </source>
</reference>
<evidence type="ECO:0000313" key="3">
    <source>
        <dbReference type="EMBL" id="KAG2302909.1"/>
    </source>
</evidence>
<dbReference type="SUPFAM" id="SSF52200">
    <property type="entry name" value="Toll/Interleukin receptor TIR domain"/>
    <property type="match status" value="1"/>
</dbReference>
<dbReference type="Gene3D" id="3.40.50.10140">
    <property type="entry name" value="Toll/interleukin-1 receptor homology (TIR) domain"/>
    <property type="match status" value="1"/>
</dbReference>
<dbReference type="PROSITE" id="PS50104">
    <property type="entry name" value="TIR"/>
    <property type="match status" value="1"/>
</dbReference>
<gene>
    <name evidence="3" type="ORF">Bca52824_031560</name>
</gene>
<sequence>MFDDQGIERGQTIASELKQAIRESMISIVVLSKNYASSRWCLKQLLEILKCKEDMGQVVRTVFYGVDPSDVQKQTGEFGKAFKETCGGKTEEENQRWRQALTYVGIIAGEHLLNLFVWTKNRM</sequence>
<comment type="caution">
    <text evidence="3">The sequence shown here is derived from an EMBL/GenBank/DDBJ whole genome shotgun (WGS) entry which is preliminary data.</text>
</comment>